<feature type="compositionally biased region" description="Polar residues" evidence="4">
    <location>
        <begin position="353"/>
        <end position="367"/>
    </location>
</feature>
<dbReference type="GO" id="GO:0006397">
    <property type="term" value="P:mRNA processing"/>
    <property type="evidence" value="ECO:0007669"/>
    <property type="project" value="UniProtKB-KW"/>
</dbReference>
<feature type="compositionally biased region" description="Polar residues" evidence="4">
    <location>
        <begin position="520"/>
        <end position="529"/>
    </location>
</feature>
<dbReference type="Pfam" id="PF11935">
    <property type="entry name" value="SYMPK_PTA1_N"/>
    <property type="match status" value="1"/>
</dbReference>
<feature type="compositionally biased region" description="Basic and acidic residues" evidence="4">
    <location>
        <begin position="501"/>
        <end position="511"/>
    </location>
</feature>
<dbReference type="STRING" id="5762.D2VIX7"/>
<proteinExistence type="predicted"/>
<evidence type="ECO:0000313" key="8">
    <source>
        <dbReference type="Proteomes" id="UP000006671"/>
    </source>
</evidence>
<dbReference type="InParanoid" id="D2VIX7"/>
<comment type="subcellular location">
    <subcellularLocation>
        <location evidence="1">Nucleus</location>
    </subcellularLocation>
</comment>
<evidence type="ECO:0000256" key="3">
    <source>
        <dbReference type="ARBA" id="ARBA00023242"/>
    </source>
</evidence>
<dbReference type="Pfam" id="PF12295">
    <property type="entry name" value="Symplekin_C"/>
    <property type="match status" value="1"/>
</dbReference>
<dbReference type="AlphaFoldDB" id="D2VIX7"/>
<evidence type="ECO:0000313" key="7">
    <source>
        <dbReference type="EMBL" id="EFC43101.1"/>
    </source>
</evidence>
<evidence type="ECO:0000256" key="2">
    <source>
        <dbReference type="ARBA" id="ARBA00022664"/>
    </source>
</evidence>
<accession>D2VIX7</accession>
<dbReference type="OMA" id="MWLYMEY"/>
<feature type="domain" description="Symplekin C-terminal" evidence="6">
    <location>
        <begin position="924"/>
        <end position="1092"/>
    </location>
</feature>
<feature type="region of interest" description="Disordered" evidence="4">
    <location>
        <begin position="334"/>
        <end position="367"/>
    </location>
</feature>
<dbReference type="GeneID" id="8853240"/>
<name>D2VIX7_NAEGR</name>
<evidence type="ECO:0000256" key="1">
    <source>
        <dbReference type="ARBA" id="ARBA00004123"/>
    </source>
</evidence>
<dbReference type="GO" id="GO:0005847">
    <property type="term" value="C:mRNA cleavage and polyadenylation specificity factor complex"/>
    <property type="evidence" value="ECO:0007669"/>
    <property type="project" value="TreeGrafter"/>
</dbReference>
<dbReference type="EMBL" id="GG738875">
    <property type="protein sequence ID" value="EFC43101.1"/>
    <property type="molecule type" value="Genomic_DNA"/>
</dbReference>
<dbReference type="InterPro" id="IPR032460">
    <property type="entry name" value="Symplekin/Pta1_N"/>
</dbReference>
<dbReference type="Proteomes" id="UP000006671">
    <property type="component" value="Unassembled WGS sequence"/>
</dbReference>
<dbReference type="PANTHER" id="PTHR15245:SF20">
    <property type="entry name" value="SYMPLEKIN"/>
    <property type="match status" value="1"/>
</dbReference>
<dbReference type="PANTHER" id="PTHR15245">
    <property type="entry name" value="SYMPLEKIN-RELATED"/>
    <property type="match status" value="1"/>
</dbReference>
<dbReference type="eggNOG" id="KOG1895">
    <property type="taxonomic scope" value="Eukaryota"/>
</dbReference>
<sequence>MLIVKFAGNWKLLCSDNDLVNEYLPKILQIQHPVHPQDFKLFLSLLIEKVMNKVQNVSVENTKSCAETLSLILISTDSTNLMKRIITTSISIVRKSIELITLDPNNKHNSILFSHMSLLIKRILSYIDKDNEGIQTHAVHFIENLILMYSSINKSNMEINEENLSNLLSYLQLSGNTYKVQYIDPYPIDLSFVSSYAENGKVGCFNVENMRDEGARYLEKLIEKFKKEDCPSSVISVIIQALLNIAKQRHGFWNTIIPFLSNQAYYYLGKGRTNNTQKQTLKTLLKTAILFLLKMPETRHKWRPTILHGLGELDVSNTSIGMITKFVDKHTTVLKRKEPPAEEKEAKVRKNDISQASQNQTGAQPTQDLEPTSVLYISYVPNAMTNVELANTVLGNLSRIESKSNRPPKNLENSNQLVGVVMSALSSHYKKGNTYSSEEQQQYMSSVQLYLSEPIPSFNSSLVTVSVLQQQANPYQARQVATTPYGRSPYSRAAPVQSQKADPRLTQKDPRTAYVPDKSNAFSSNQSKASGDDSDEEEVVTYKQQTTVKQEKVAEPVEEDVKEDLSKQFKLKLSIVDDNCKQQLKKFNWNKMLMNEKGMKREGKDHYRIKLICLMAVRSAETDEQYQQLYNFIKEDVKGRFSLLMMWLYMEYKHSIEQEYNVKKEESSENRYTRLFHKFLLSFDKSESILARFLVQSPHITQYTLDYICKDLCESDNYIGHGLTALRDIVIYRQNLRERCLNMLLNYGIHQNSKIRTPAIQILRDKTLYTLFEKEITDFAYSSIMDMKPLIEQSTSTDEMVDEQESSTDANNEIIKRYSSLYLALSSSYCEATFEKLLNDVYANYKSSENMEPVVAVLEKDILSTVKSSLNRATVIQYLKNFKEAECLDISIKIMQQLSLQPQGIDENLSKVLIYTFFERNIKDPRMVLPILSQLTKEQAKEALPIVFKSVTDVELLKKNIISMVTANSKAEKSDKLSGDEILVILHQIEANSEVQSVAFNNTRNVLDACLIGDGKQLFTSQMLKTALQQIVDIVPVPKLVIRTAIQSLNLHNGLAQFLLKFSFPSLIKKRAYESKTILFGLAKCLSDKLTLFQPPKVVEFLLDLGELSETALLEVLEQQNLRDLFKETIQIQQHPRASHYNSLLANQQTTSGAEQK</sequence>
<dbReference type="InterPro" id="IPR021850">
    <property type="entry name" value="Symplekin/Pta1"/>
</dbReference>
<feature type="region of interest" description="Disordered" evidence="4">
    <location>
        <begin position="483"/>
        <end position="538"/>
    </location>
</feature>
<feature type="compositionally biased region" description="Basic and acidic residues" evidence="4">
    <location>
        <begin position="334"/>
        <end position="352"/>
    </location>
</feature>
<reference evidence="7 8" key="1">
    <citation type="journal article" date="2010" name="Cell">
        <title>The genome of Naegleria gruberi illuminates early eukaryotic versatility.</title>
        <authorList>
            <person name="Fritz-Laylin L.K."/>
            <person name="Prochnik S.E."/>
            <person name="Ginger M.L."/>
            <person name="Dacks J.B."/>
            <person name="Carpenter M.L."/>
            <person name="Field M.C."/>
            <person name="Kuo A."/>
            <person name="Paredez A."/>
            <person name="Chapman J."/>
            <person name="Pham J."/>
            <person name="Shu S."/>
            <person name="Neupane R."/>
            <person name="Cipriano M."/>
            <person name="Mancuso J."/>
            <person name="Tu H."/>
            <person name="Salamov A."/>
            <person name="Lindquist E."/>
            <person name="Shapiro H."/>
            <person name="Lucas S."/>
            <person name="Grigoriev I.V."/>
            <person name="Cande W.Z."/>
            <person name="Fulton C."/>
            <person name="Rokhsar D.S."/>
            <person name="Dawson S.C."/>
        </authorList>
    </citation>
    <scope>NUCLEOTIDE SEQUENCE [LARGE SCALE GENOMIC DNA]</scope>
    <source>
        <strain evidence="7 8">NEG-M</strain>
    </source>
</reference>
<evidence type="ECO:0000259" key="6">
    <source>
        <dbReference type="Pfam" id="PF12295"/>
    </source>
</evidence>
<dbReference type="RefSeq" id="XP_002675845.1">
    <property type="nucleotide sequence ID" value="XM_002675799.1"/>
</dbReference>
<feature type="domain" description="Symplekin/Pta1 N-terminal" evidence="5">
    <location>
        <begin position="80"/>
        <end position="314"/>
    </location>
</feature>
<gene>
    <name evidence="7" type="ORF">NAEGRDRAFT_80124</name>
</gene>
<keyword evidence="3" id="KW-0539">Nucleus</keyword>
<evidence type="ECO:0000256" key="4">
    <source>
        <dbReference type="SAM" id="MobiDB-lite"/>
    </source>
</evidence>
<dbReference type="Gene3D" id="1.25.10.10">
    <property type="entry name" value="Leucine-rich Repeat Variant"/>
    <property type="match status" value="1"/>
</dbReference>
<organism evidence="8">
    <name type="scientific">Naegleria gruberi</name>
    <name type="common">Amoeba</name>
    <dbReference type="NCBI Taxonomy" id="5762"/>
    <lineage>
        <taxon>Eukaryota</taxon>
        <taxon>Discoba</taxon>
        <taxon>Heterolobosea</taxon>
        <taxon>Tetramitia</taxon>
        <taxon>Eutetramitia</taxon>
        <taxon>Vahlkampfiidae</taxon>
        <taxon>Naegleria</taxon>
    </lineage>
</organism>
<dbReference type="InterPro" id="IPR022075">
    <property type="entry name" value="Symplekin_C"/>
</dbReference>
<dbReference type="OrthoDB" id="331600at2759"/>
<dbReference type="InterPro" id="IPR011989">
    <property type="entry name" value="ARM-like"/>
</dbReference>
<dbReference type="VEuPathDB" id="AmoebaDB:NAEGRDRAFT_80124"/>
<keyword evidence="8" id="KW-1185">Reference proteome</keyword>
<keyword evidence="2" id="KW-0507">mRNA processing</keyword>
<protein>
    <submittedName>
        <fullName evidence="7">Symplekin</fullName>
    </submittedName>
</protein>
<dbReference type="KEGG" id="ngr:NAEGRDRAFT_80124"/>
<evidence type="ECO:0000259" key="5">
    <source>
        <dbReference type="Pfam" id="PF11935"/>
    </source>
</evidence>